<evidence type="ECO:0000313" key="7">
    <source>
        <dbReference type="EMBL" id="OAY30450.1"/>
    </source>
</evidence>
<dbReference type="InterPro" id="IPR040911">
    <property type="entry name" value="Exostosin_GT47"/>
</dbReference>
<feature type="domain" description="Exostosin GT47" evidence="6">
    <location>
        <begin position="165"/>
        <end position="211"/>
    </location>
</feature>
<dbReference type="AlphaFoldDB" id="A0A2C9UIK5"/>
<comment type="subcellular location">
    <subcellularLocation>
        <location evidence="1">Golgi apparatus membrane</location>
        <topology evidence="1">Single-pass type II membrane protein</topology>
    </subcellularLocation>
</comment>
<name>A0A2C9UIK5_MANES</name>
<proteinExistence type="inferred from homology"/>
<protein>
    <recommendedName>
        <fullName evidence="6">Exostosin GT47 domain-containing protein</fullName>
    </recommendedName>
</protein>
<accession>A0A2C9UIK5</accession>
<keyword evidence="5" id="KW-0333">Golgi apparatus</keyword>
<evidence type="ECO:0000256" key="2">
    <source>
        <dbReference type="ARBA" id="ARBA00010271"/>
    </source>
</evidence>
<evidence type="ECO:0000256" key="1">
    <source>
        <dbReference type="ARBA" id="ARBA00004323"/>
    </source>
</evidence>
<sequence length="217" mass="24683">MGYFVGIRRRTEQRRRVVRKLPYNSNAFIRTRNCHTLNPWNSRCQAVYNEAIPASKVNPSVPECRTLEPESAKGGIFGLTTLSRDVMGTWEDKEWGSAFLNMPAMQNVTRLLIERNPWDHLDIDVPHPTGFNPRSDADTFLWQNYVRTCNRRTLFSFVGATRGPGHDCINGNSAILEAFLDSDFCLQPRGDSYTRRSVFDCMVAGSIPLFFLGENGL</sequence>
<dbReference type="EMBL" id="CM004400">
    <property type="protein sequence ID" value="OAY30450.1"/>
    <property type="molecule type" value="Genomic_DNA"/>
</dbReference>
<dbReference type="GO" id="GO:0000139">
    <property type="term" value="C:Golgi membrane"/>
    <property type="evidence" value="ECO:0007669"/>
    <property type="project" value="UniProtKB-SubCell"/>
</dbReference>
<evidence type="ECO:0000256" key="4">
    <source>
        <dbReference type="ARBA" id="ARBA00022968"/>
    </source>
</evidence>
<keyword evidence="4" id="KW-0812">Transmembrane</keyword>
<evidence type="ECO:0000256" key="5">
    <source>
        <dbReference type="ARBA" id="ARBA00023034"/>
    </source>
</evidence>
<gene>
    <name evidence="7" type="ORF">MANES_14G032000</name>
</gene>
<comment type="similarity">
    <text evidence="2">Belongs to the glycosyltransferase 47 family.</text>
</comment>
<keyword evidence="3" id="KW-0328">Glycosyltransferase</keyword>
<dbReference type="PANTHER" id="PTHR11062:SF214">
    <property type="entry name" value="XYLOGLUCAN GALACTOSYLTRANSFERASE XLT2"/>
    <property type="match status" value="1"/>
</dbReference>
<dbReference type="InterPro" id="IPR004263">
    <property type="entry name" value="Exostosin"/>
</dbReference>
<keyword evidence="3" id="KW-0808">Transferase</keyword>
<dbReference type="STRING" id="3983.A0A2C9UIK5"/>
<keyword evidence="4" id="KW-0735">Signal-anchor</keyword>
<evidence type="ECO:0000259" key="6">
    <source>
        <dbReference type="Pfam" id="PF03016"/>
    </source>
</evidence>
<dbReference type="Pfam" id="PF03016">
    <property type="entry name" value="Exostosin_GT47"/>
    <property type="match status" value="1"/>
</dbReference>
<dbReference type="GO" id="GO:0016757">
    <property type="term" value="F:glycosyltransferase activity"/>
    <property type="evidence" value="ECO:0007669"/>
    <property type="project" value="UniProtKB-KW"/>
</dbReference>
<organism evidence="7">
    <name type="scientific">Manihot esculenta</name>
    <name type="common">Cassava</name>
    <name type="synonym">Jatropha manihot</name>
    <dbReference type="NCBI Taxonomy" id="3983"/>
    <lineage>
        <taxon>Eukaryota</taxon>
        <taxon>Viridiplantae</taxon>
        <taxon>Streptophyta</taxon>
        <taxon>Embryophyta</taxon>
        <taxon>Tracheophyta</taxon>
        <taxon>Spermatophyta</taxon>
        <taxon>Magnoliopsida</taxon>
        <taxon>eudicotyledons</taxon>
        <taxon>Gunneridae</taxon>
        <taxon>Pentapetalae</taxon>
        <taxon>rosids</taxon>
        <taxon>fabids</taxon>
        <taxon>Malpighiales</taxon>
        <taxon>Euphorbiaceae</taxon>
        <taxon>Crotonoideae</taxon>
        <taxon>Manihoteae</taxon>
        <taxon>Manihot</taxon>
    </lineage>
</organism>
<dbReference type="PANTHER" id="PTHR11062">
    <property type="entry name" value="EXOSTOSIN HEPARAN SULFATE GLYCOSYLTRANSFERASE -RELATED"/>
    <property type="match status" value="1"/>
</dbReference>
<evidence type="ECO:0000256" key="3">
    <source>
        <dbReference type="ARBA" id="ARBA00022676"/>
    </source>
</evidence>
<reference evidence="7" key="1">
    <citation type="submission" date="2016-02" db="EMBL/GenBank/DDBJ databases">
        <title>WGS assembly of Manihot esculenta.</title>
        <authorList>
            <person name="Bredeson J.V."/>
            <person name="Prochnik S.E."/>
            <person name="Lyons J.B."/>
            <person name="Schmutz J."/>
            <person name="Grimwood J."/>
            <person name="Vrebalov J."/>
            <person name="Bart R.S."/>
            <person name="Amuge T."/>
            <person name="Ferguson M.E."/>
            <person name="Green R."/>
            <person name="Putnam N."/>
            <person name="Stites J."/>
            <person name="Rounsley S."/>
            <person name="Rokhsar D.S."/>
        </authorList>
    </citation>
    <scope>NUCLEOTIDE SEQUENCE [LARGE SCALE GENOMIC DNA]</scope>
    <source>
        <tissue evidence="7">Leaf</tissue>
    </source>
</reference>